<name>A0A2T7CI98_9POAL</name>
<accession>A0A2T7CI98</accession>
<reference evidence="1 2" key="1">
    <citation type="submission" date="2018-04" db="EMBL/GenBank/DDBJ databases">
        <title>WGS assembly of Panicum hallii var. hallii HAL2.</title>
        <authorList>
            <person name="Lovell J."/>
            <person name="Jenkins J."/>
            <person name="Lowry D."/>
            <person name="Mamidi S."/>
            <person name="Sreedasyam A."/>
            <person name="Weng X."/>
            <person name="Barry K."/>
            <person name="Bonette J."/>
            <person name="Campitelli B."/>
            <person name="Daum C."/>
            <person name="Gordon S."/>
            <person name="Gould B."/>
            <person name="Lipzen A."/>
            <person name="MacQueen A."/>
            <person name="Palacio-Mejia J."/>
            <person name="Plott C."/>
            <person name="Shakirov E."/>
            <person name="Shu S."/>
            <person name="Yoshinaga Y."/>
            <person name="Zane M."/>
            <person name="Rokhsar D."/>
            <person name="Grimwood J."/>
            <person name="Schmutz J."/>
            <person name="Juenger T."/>
        </authorList>
    </citation>
    <scope>NUCLEOTIDE SEQUENCE [LARGE SCALE GENOMIC DNA]</scope>
    <source>
        <strain evidence="2">cv. HAL2</strain>
    </source>
</reference>
<protein>
    <submittedName>
        <fullName evidence="1">Uncharacterized protein</fullName>
    </submittedName>
</protein>
<proteinExistence type="predicted"/>
<gene>
    <name evidence="1" type="ORF">GQ55_9G632700</name>
</gene>
<evidence type="ECO:0000313" key="1">
    <source>
        <dbReference type="EMBL" id="PUZ43070.1"/>
    </source>
</evidence>
<organism evidence="1 2">
    <name type="scientific">Panicum hallii var. hallii</name>
    <dbReference type="NCBI Taxonomy" id="1504633"/>
    <lineage>
        <taxon>Eukaryota</taxon>
        <taxon>Viridiplantae</taxon>
        <taxon>Streptophyta</taxon>
        <taxon>Embryophyta</taxon>
        <taxon>Tracheophyta</taxon>
        <taxon>Spermatophyta</taxon>
        <taxon>Magnoliopsida</taxon>
        <taxon>Liliopsida</taxon>
        <taxon>Poales</taxon>
        <taxon>Poaceae</taxon>
        <taxon>PACMAD clade</taxon>
        <taxon>Panicoideae</taxon>
        <taxon>Panicodae</taxon>
        <taxon>Paniceae</taxon>
        <taxon>Panicinae</taxon>
        <taxon>Panicum</taxon>
        <taxon>Panicum sect. Panicum</taxon>
    </lineage>
</organism>
<sequence>MVTGGRRESSSSTCGFLLSTLPRCWVRCGCFVHDQFAATSGDRADGRLGMVRSTCPSTEAGGRCCRRTNHSSCQTGALDQITLPGRSKMEGRITSFERGLYFHDFFASNFLSETGHFDSKAEAGWAAFLLG</sequence>
<dbReference type="AlphaFoldDB" id="A0A2T7CI98"/>
<dbReference type="Proteomes" id="UP000244336">
    <property type="component" value="Chromosome 9"/>
</dbReference>
<dbReference type="EMBL" id="CM009757">
    <property type="protein sequence ID" value="PUZ43070.1"/>
    <property type="molecule type" value="Genomic_DNA"/>
</dbReference>
<keyword evidence="2" id="KW-1185">Reference proteome</keyword>
<dbReference type="Gramene" id="PUZ43070">
    <property type="protein sequence ID" value="PUZ43070"/>
    <property type="gene ID" value="GQ55_9G632700"/>
</dbReference>
<evidence type="ECO:0000313" key="2">
    <source>
        <dbReference type="Proteomes" id="UP000244336"/>
    </source>
</evidence>